<gene>
    <name evidence="1" type="ORF">AB0L16_00005</name>
</gene>
<keyword evidence="2" id="KW-1185">Reference proteome</keyword>
<protein>
    <submittedName>
        <fullName evidence="1">Uncharacterized protein</fullName>
    </submittedName>
</protein>
<evidence type="ECO:0000313" key="1">
    <source>
        <dbReference type="EMBL" id="MEV5504854.1"/>
    </source>
</evidence>
<sequence>MTTEIEWPASEAELVPYLRELLHSAAPILLEGLIEQATVEVPRVFPDVDVIAALRRALS</sequence>
<comment type="caution">
    <text evidence="1">The sequence shown here is derived from an EMBL/GenBank/DDBJ whole genome shotgun (WGS) entry which is preliminary data.</text>
</comment>
<reference evidence="1 2" key="1">
    <citation type="submission" date="2024-06" db="EMBL/GenBank/DDBJ databases">
        <title>The Natural Products Discovery Center: Release of the First 8490 Sequenced Strains for Exploring Actinobacteria Biosynthetic Diversity.</title>
        <authorList>
            <person name="Kalkreuter E."/>
            <person name="Kautsar S.A."/>
            <person name="Yang D."/>
            <person name="Bader C.D."/>
            <person name="Teijaro C.N."/>
            <person name="Fluegel L."/>
            <person name="Davis C.M."/>
            <person name="Simpson J.R."/>
            <person name="Lauterbach L."/>
            <person name="Steele A.D."/>
            <person name="Gui C."/>
            <person name="Meng S."/>
            <person name="Li G."/>
            <person name="Viehrig K."/>
            <person name="Ye F."/>
            <person name="Su P."/>
            <person name="Kiefer A.F."/>
            <person name="Nichols A."/>
            <person name="Cepeda A.J."/>
            <person name="Yan W."/>
            <person name="Fan B."/>
            <person name="Jiang Y."/>
            <person name="Adhikari A."/>
            <person name="Zheng C.-J."/>
            <person name="Schuster L."/>
            <person name="Cowan T.M."/>
            <person name="Smanski M.J."/>
            <person name="Chevrette M.G."/>
            <person name="De Carvalho L.P.S."/>
            <person name="Shen B."/>
        </authorList>
    </citation>
    <scope>NUCLEOTIDE SEQUENCE [LARGE SCALE GENOMIC DNA]</scope>
    <source>
        <strain evidence="1 2">NPDC052347</strain>
    </source>
</reference>
<accession>A0ABV3JRB0</accession>
<dbReference type="Proteomes" id="UP001552594">
    <property type="component" value="Unassembled WGS sequence"/>
</dbReference>
<dbReference type="RefSeq" id="WP_241561237.1">
    <property type="nucleotide sequence ID" value="NZ_JBFAUK010000001.1"/>
</dbReference>
<proteinExistence type="predicted"/>
<dbReference type="EMBL" id="JBFAUK010000001">
    <property type="protein sequence ID" value="MEV5504854.1"/>
    <property type="molecule type" value="Genomic_DNA"/>
</dbReference>
<evidence type="ECO:0000313" key="2">
    <source>
        <dbReference type="Proteomes" id="UP001552594"/>
    </source>
</evidence>
<name>A0ABV3JRB0_STRON</name>
<organism evidence="1 2">
    <name type="scientific">Streptomyces orinoci</name>
    <name type="common">Streptoverticillium orinoci</name>
    <dbReference type="NCBI Taxonomy" id="67339"/>
    <lineage>
        <taxon>Bacteria</taxon>
        <taxon>Bacillati</taxon>
        <taxon>Actinomycetota</taxon>
        <taxon>Actinomycetes</taxon>
        <taxon>Kitasatosporales</taxon>
        <taxon>Streptomycetaceae</taxon>
        <taxon>Streptomyces</taxon>
    </lineage>
</organism>